<dbReference type="OrthoDB" id="9766545at2"/>
<proteinExistence type="predicted"/>
<reference evidence="7 8" key="1">
    <citation type="submission" date="2016-01" db="EMBL/GenBank/DDBJ databases">
        <title>Characterization of the Clostridium difficile lineages that are prevalent in Hong Kong and China.</title>
        <authorList>
            <person name="Kwok J.S.-L."/>
            <person name="Lam W.-Y."/>
            <person name="Ip M."/>
            <person name="Chan T.-F."/>
            <person name="Hawkey P.M."/>
            <person name="Tsui S.K.-W."/>
        </authorList>
    </citation>
    <scope>NUCLEOTIDE SEQUENCE [LARGE SCALE GENOMIC DNA]</scope>
    <source>
        <strain evidence="7 8">300064</strain>
    </source>
</reference>
<dbReference type="KEGG" id="cbut:ATN24_16645"/>
<dbReference type="Proteomes" id="UP000238081">
    <property type="component" value="Unassembled WGS sequence"/>
</dbReference>
<dbReference type="Proteomes" id="UP000321089">
    <property type="component" value="Unassembled WGS sequence"/>
</dbReference>
<dbReference type="GO" id="GO:0006310">
    <property type="term" value="P:DNA recombination"/>
    <property type="evidence" value="ECO:0007669"/>
    <property type="project" value="UniProtKB-KW"/>
</dbReference>
<dbReference type="PANTHER" id="PTHR30349:SF77">
    <property type="entry name" value="TYROSINE RECOMBINASE XERC"/>
    <property type="match status" value="1"/>
</dbReference>
<dbReference type="EMBL" id="BKBC01000030">
    <property type="protein sequence ID" value="GEQ21736.1"/>
    <property type="molecule type" value="Genomic_DNA"/>
</dbReference>
<name>A0A0A6SIN4_CLOBU</name>
<dbReference type="InterPro" id="IPR011010">
    <property type="entry name" value="DNA_brk_join_enz"/>
</dbReference>
<dbReference type="InterPro" id="IPR002104">
    <property type="entry name" value="Integrase_catalytic"/>
</dbReference>
<evidence type="ECO:0000256" key="1">
    <source>
        <dbReference type="ARBA" id="ARBA00004496"/>
    </source>
</evidence>
<dbReference type="GO" id="GO:0015074">
    <property type="term" value="P:DNA integration"/>
    <property type="evidence" value="ECO:0007669"/>
    <property type="project" value="UniProtKB-KW"/>
</dbReference>
<organism evidence="6 9">
    <name type="scientific">Clostridium butyricum</name>
    <dbReference type="NCBI Taxonomy" id="1492"/>
    <lineage>
        <taxon>Bacteria</taxon>
        <taxon>Bacillati</taxon>
        <taxon>Bacillota</taxon>
        <taxon>Clostridia</taxon>
        <taxon>Eubacteriales</taxon>
        <taxon>Clostridiaceae</taxon>
        <taxon>Clostridium</taxon>
    </lineage>
</organism>
<dbReference type="PROSITE" id="PS51898">
    <property type="entry name" value="TYR_RECOMBINASE"/>
    <property type="match status" value="1"/>
</dbReference>
<comment type="subcellular location">
    <subcellularLocation>
        <location evidence="1">Cytoplasm</location>
    </subcellularLocation>
</comment>
<gene>
    <name evidence="7" type="ORF">AWN73_18310</name>
    <name evidence="6" type="ORF">CBU02nite_22420</name>
    <name evidence="5" type="ORF">DRB99_01420</name>
</gene>
<dbReference type="RefSeq" id="WP_002582432.1">
    <property type="nucleotide sequence ID" value="NZ_BKBB01000023.1"/>
</dbReference>
<evidence type="ECO:0000259" key="4">
    <source>
        <dbReference type="PROSITE" id="PS51898"/>
    </source>
</evidence>
<evidence type="ECO:0000313" key="9">
    <source>
        <dbReference type="Proteomes" id="UP000321089"/>
    </source>
</evidence>
<evidence type="ECO:0000313" key="7">
    <source>
        <dbReference type="EMBL" id="PPV12629.1"/>
    </source>
</evidence>
<protein>
    <submittedName>
        <fullName evidence="5 6">Integrase</fullName>
    </submittedName>
</protein>
<dbReference type="AlphaFoldDB" id="A0A0A6SIN4"/>
<evidence type="ECO:0000256" key="3">
    <source>
        <dbReference type="ARBA" id="ARBA00023172"/>
    </source>
</evidence>
<dbReference type="SUPFAM" id="SSF56349">
    <property type="entry name" value="DNA breaking-rejoining enzymes"/>
    <property type="match status" value="1"/>
</dbReference>
<feature type="domain" description="Tyr recombinase" evidence="4">
    <location>
        <begin position="6"/>
        <end position="189"/>
    </location>
</feature>
<evidence type="ECO:0000313" key="8">
    <source>
        <dbReference type="Proteomes" id="UP000238081"/>
    </source>
</evidence>
<evidence type="ECO:0000256" key="2">
    <source>
        <dbReference type="ARBA" id="ARBA00022908"/>
    </source>
</evidence>
<dbReference type="EMBL" id="LRDH01000137">
    <property type="protein sequence ID" value="PPV12629.1"/>
    <property type="molecule type" value="Genomic_DNA"/>
</dbReference>
<dbReference type="GO" id="GO:0005737">
    <property type="term" value="C:cytoplasm"/>
    <property type="evidence" value="ECO:0007669"/>
    <property type="project" value="UniProtKB-SubCell"/>
</dbReference>
<evidence type="ECO:0000313" key="5">
    <source>
        <dbReference type="EMBL" id="AXB83644.1"/>
    </source>
</evidence>
<dbReference type="InterPro" id="IPR050090">
    <property type="entry name" value="Tyrosine_recombinase_XerCD"/>
</dbReference>
<dbReference type="InterPro" id="IPR013762">
    <property type="entry name" value="Integrase-like_cat_sf"/>
</dbReference>
<dbReference type="Pfam" id="PF00589">
    <property type="entry name" value="Phage_integrase"/>
    <property type="match status" value="1"/>
</dbReference>
<dbReference type="GO" id="GO:0003677">
    <property type="term" value="F:DNA binding"/>
    <property type="evidence" value="ECO:0007669"/>
    <property type="project" value="InterPro"/>
</dbReference>
<reference evidence="6 9" key="3">
    <citation type="submission" date="2019-07" db="EMBL/GenBank/DDBJ databases">
        <title>Whole genome shotgun sequence of Clostridium butyricum NBRC 3858.</title>
        <authorList>
            <person name="Hosoyama A."/>
            <person name="Uohara A."/>
            <person name="Ohji S."/>
            <person name="Ichikawa N."/>
        </authorList>
    </citation>
    <scope>NUCLEOTIDE SEQUENCE [LARGE SCALE GENOMIC DNA]</scope>
    <source>
        <strain evidence="6 9">NBRC 3858</strain>
    </source>
</reference>
<dbReference type="Gene3D" id="1.10.443.10">
    <property type="entry name" value="Intergrase catalytic core"/>
    <property type="match status" value="1"/>
</dbReference>
<evidence type="ECO:0000313" key="6">
    <source>
        <dbReference type="EMBL" id="GEQ21736.1"/>
    </source>
</evidence>
<accession>A0A0A6SIN4</accession>
<dbReference type="PANTHER" id="PTHR30349">
    <property type="entry name" value="PHAGE INTEGRASE-RELATED"/>
    <property type="match status" value="1"/>
</dbReference>
<sequence>MNENNNRLRYLTQDELRNLFYAIETYSGHNSLRDLAIFRVAYRCGLRATEISLIKFDDYSIRKSELYCKRLKGSRNNTIRLDLQTKNVLEEYISQKGIYNSDEIIFKSQKNNPISRKTLDYLMKKYCKLAKIDDVSKHHFHTIKHTTAVHLADSEMDIKEIQWWLGHKSVNNTEIYFQFTSKQQERMYTKLEEIGEMI</sequence>
<keyword evidence="3" id="KW-0233">DNA recombination</keyword>
<keyword evidence="2" id="KW-0229">DNA integration</keyword>
<reference evidence="5" key="2">
    <citation type="submission" date="2018-07" db="EMBL/GenBank/DDBJ databases">
        <title>Complete genome sequence of Clostridium butyricum S-45-5 isolated from human feces.</title>
        <authorList>
            <person name="Chang Y.-H."/>
            <person name="Shin Y."/>
        </authorList>
    </citation>
    <scope>NUCLEOTIDE SEQUENCE [LARGE SCALE GENOMIC DNA]</scope>
    <source>
        <strain evidence="5">S-45-5</strain>
    </source>
</reference>
<dbReference type="EMBL" id="CP030775">
    <property type="protein sequence ID" value="AXB83644.1"/>
    <property type="molecule type" value="Genomic_DNA"/>
</dbReference>